<reference evidence="2" key="1">
    <citation type="submission" date="2021-06" db="EMBL/GenBank/DDBJ databases">
        <title>Elioraea tepida, sp. nov., a moderately thermophilic aerobic anoxygenic phototrophic bacterium isolated from an alkaline siliceous hot spring mat community in Yellowstone National Park, WY, USA.</title>
        <authorList>
            <person name="Saini M.K."/>
            <person name="Yoshida S."/>
            <person name="Sebastian A."/>
            <person name="Hirose S."/>
            <person name="Hara E."/>
            <person name="Tamaki H."/>
            <person name="Soulier N.T."/>
            <person name="Albert I."/>
            <person name="Hanada S."/>
            <person name="Bryant D.A."/>
            <person name="Tank M."/>
        </authorList>
    </citation>
    <scope>NUCLEOTIDE SEQUENCE</scope>
    <source>
        <strain evidence="2">MS-P2</strain>
    </source>
</reference>
<keyword evidence="3" id="KW-1185">Reference proteome</keyword>
<dbReference type="InterPro" id="IPR017941">
    <property type="entry name" value="Rieske_2Fe-2S"/>
</dbReference>
<sequence>MSVTARAALCRLEEIEEGGAREFGPEPGRFLSMFAVRRGDTVVVYEKCCPHLGVPLNWAPDRFLDARRRHILCGTHGALFRVEDGVCVRGPCVGAALTPVPHRVENGVVLVAQEG</sequence>
<organism evidence="2 3">
    <name type="scientific">Elioraea tepida</name>
    <dbReference type="NCBI Taxonomy" id="2843330"/>
    <lineage>
        <taxon>Bacteria</taxon>
        <taxon>Pseudomonadati</taxon>
        <taxon>Pseudomonadota</taxon>
        <taxon>Alphaproteobacteria</taxon>
        <taxon>Acetobacterales</taxon>
        <taxon>Elioraeaceae</taxon>
        <taxon>Elioraea</taxon>
    </lineage>
</organism>
<dbReference type="PROSITE" id="PS51296">
    <property type="entry name" value="RIESKE"/>
    <property type="match status" value="1"/>
</dbReference>
<dbReference type="RefSeq" id="WP_218284371.1">
    <property type="nucleotide sequence ID" value="NZ_CP076448.1"/>
</dbReference>
<dbReference type="AlphaFoldDB" id="A0A975YIL3"/>
<dbReference type="PANTHER" id="PTHR40261">
    <property type="match status" value="1"/>
</dbReference>
<protein>
    <submittedName>
        <fullName evidence="2">Rieske 2Fe-2S domain-containing protein</fullName>
    </submittedName>
</protein>
<gene>
    <name evidence="2" type="ORF">KO353_09225</name>
</gene>
<evidence type="ECO:0000259" key="1">
    <source>
        <dbReference type="PROSITE" id="PS51296"/>
    </source>
</evidence>
<accession>A0A975YIL3</accession>
<evidence type="ECO:0000313" key="3">
    <source>
        <dbReference type="Proteomes" id="UP000694001"/>
    </source>
</evidence>
<feature type="domain" description="Rieske" evidence="1">
    <location>
        <begin position="7"/>
        <end position="111"/>
    </location>
</feature>
<dbReference type="KEGG" id="elio:KO353_09225"/>
<dbReference type="CDD" id="cd03467">
    <property type="entry name" value="Rieske"/>
    <property type="match status" value="1"/>
</dbReference>
<name>A0A975YIL3_9PROT</name>
<dbReference type="Pfam" id="PF00355">
    <property type="entry name" value="Rieske"/>
    <property type="match status" value="1"/>
</dbReference>
<dbReference type="Proteomes" id="UP000694001">
    <property type="component" value="Chromosome"/>
</dbReference>
<dbReference type="PANTHER" id="PTHR40261:SF1">
    <property type="entry name" value="RIESKE DOMAIN-CONTAINING PROTEIN"/>
    <property type="match status" value="1"/>
</dbReference>
<proteinExistence type="predicted"/>
<evidence type="ECO:0000313" key="2">
    <source>
        <dbReference type="EMBL" id="QXM23512.1"/>
    </source>
</evidence>
<dbReference type="GO" id="GO:0051537">
    <property type="term" value="F:2 iron, 2 sulfur cluster binding"/>
    <property type="evidence" value="ECO:0007669"/>
    <property type="project" value="InterPro"/>
</dbReference>
<dbReference type="EMBL" id="CP076448">
    <property type="protein sequence ID" value="QXM23512.1"/>
    <property type="molecule type" value="Genomic_DNA"/>
</dbReference>